<protein>
    <submittedName>
        <fullName evidence="1">Uncharacterized protein</fullName>
    </submittedName>
</protein>
<gene>
    <name evidence="1" type="ORF">CEXT_784671</name>
</gene>
<name>A0AAV4R5C0_CAEEX</name>
<keyword evidence="2" id="KW-1185">Reference proteome</keyword>
<reference evidence="1 2" key="1">
    <citation type="submission" date="2021-06" db="EMBL/GenBank/DDBJ databases">
        <title>Caerostris extrusa draft genome.</title>
        <authorList>
            <person name="Kono N."/>
            <person name="Arakawa K."/>
        </authorList>
    </citation>
    <scope>NUCLEOTIDE SEQUENCE [LARGE SCALE GENOMIC DNA]</scope>
</reference>
<evidence type="ECO:0000313" key="1">
    <source>
        <dbReference type="EMBL" id="GIY15288.1"/>
    </source>
</evidence>
<dbReference type="AlphaFoldDB" id="A0AAV4R5C0"/>
<dbReference type="Proteomes" id="UP001054945">
    <property type="component" value="Unassembled WGS sequence"/>
</dbReference>
<dbReference type="EMBL" id="BPLR01007218">
    <property type="protein sequence ID" value="GIY15288.1"/>
    <property type="molecule type" value="Genomic_DNA"/>
</dbReference>
<evidence type="ECO:0000313" key="2">
    <source>
        <dbReference type="Proteomes" id="UP001054945"/>
    </source>
</evidence>
<organism evidence="1 2">
    <name type="scientific">Caerostris extrusa</name>
    <name type="common">Bark spider</name>
    <name type="synonym">Caerostris bankana</name>
    <dbReference type="NCBI Taxonomy" id="172846"/>
    <lineage>
        <taxon>Eukaryota</taxon>
        <taxon>Metazoa</taxon>
        <taxon>Ecdysozoa</taxon>
        <taxon>Arthropoda</taxon>
        <taxon>Chelicerata</taxon>
        <taxon>Arachnida</taxon>
        <taxon>Araneae</taxon>
        <taxon>Araneomorphae</taxon>
        <taxon>Entelegynae</taxon>
        <taxon>Araneoidea</taxon>
        <taxon>Araneidae</taxon>
        <taxon>Caerostris</taxon>
    </lineage>
</organism>
<accession>A0AAV4R5C0</accession>
<proteinExistence type="predicted"/>
<sequence length="110" mass="12363">MFDKKQNFSKHLRKFRLVLSFVQVILVVFVQTSASVSTQHADIKAPTDAGDEGFRDIIVLYLNMKNTPAKLTKQHISLPSSANGNIPNSSFDEGHDAVPLSKHRSWLWQA</sequence>
<comment type="caution">
    <text evidence="1">The sequence shown here is derived from an EMBL/GenBank/DDBJ whole genome shotgun (WGS) entry which is preliminary data.</text>
</comment>